<gene>
    <name evidence="2" type="ORF">ANN_07770</name>
</gene>
<reference evidence="2 3" key="1">
    <citation type="journal article" date="2022" name="Allergy">
        <title>Genome assembly and annotation of Periplaneta americana reveal a comprehensive cockroach allergen profile.</title>
        <authorList>
            <person name="Wang L."/>
            <person name="Xiong Q."/>
            <person name="Saelim N."/>
            <person name="Wang L."/>
            <person name="Nong W."/>
            <person name="Wan A.T."/>
            <person name="Shi M."/>
            <person name="Liu X."/>
            <person name="Cao Q."/>
            <person name="Hui J.H.L."/>
            <person name="Sookrung N."/>
            <person name="Leung T.F."/>
            <person name="Tungtrongchitr A."/>
            <person name="Tsui S.K.W."/>
        </authorList>
    </citation>
    <scope>NUCLEOTIDE SEQUENCE [LARGE SCALE GENOMIC DNA]</scope>
    <source>
        <strain evidence="2">PWHHKU_190912</strain>
    </source>
</reference>
<comment type="caution">
    <text evidence="2">The sequence shown here is derived from an EMBL/GenBank/DDBJ whole genome shotgun (WGS) entry which is preliminary data.</text>
</comment>
<keyword evidence="3" id="KW-1185">Reference proteome</keyword>
<dbReference type="EMBL" id="JAJSOF020000017">
    <property type="protein sequence ID" value="KAJ4439642.1"/>
    <property type="molecule type" value="Genomic_DNA"/>
</dbReference>
<organism evidence="2 3">
    <name type="scientific">Periplaneta americana</name>
    <name type="common">American cockroach</name>
    <name type="synonym">Blatta americana</name>
    <dbReference type="NCBI Taxonomy" id="6978"/>
    <lineage>
        <taxon>Eukaryota</taxon>
        <taxon>Metazoa</taxon>
        <taxon>Ecdysozoa</taxon>
        <taxon>Arthropoda</taxon>
        <taxon>Hexapoda</taxon>
        <taxon>Insecta</taxon>
        <taxon>Pterygota</taxon>
        <taxon>Neoptera</taxon>
        <taxon>Polyneoptera</taxon>
        <taxon>Dictyoptera</taxon>
        <taxon>Blattodea</taxon>
        <taxon>Blattoidea</taxon>
        <taxon>Blattidae</taxon>
        <taxon>Blattinae</taxon>
        <taxon>Periplaneta</taxon>
    </lineage>
</organism>
<evidence type="ECO:0008006" key="4">
    <source>
        <dbReference type="Google" id="ProtNLM"/>
    </source>
</evidence>
<accession>A0ABQ8T134</accession>
<protein>
    <recommendedName>
        <fullName evidence="4">DUF659 domain-containing protein</fullName>
    </recommendedName>
</protein>
<feature type="region of interest" description="Disordered" evidence="1">
    <location>
        <begin position="1"/>
        <end position="20"/>
    </location>
</feature>
<evidence type="ECO:0000256" key="1">
    <source>
        <dbReference type="SAM" id="MobiDB-lite"/>
    </source>
</evidence>
<evidence type="ECO:0000313" key="2">
    <source>
        <dbReference type="EMBL" id="KAJ4439642.1"/>
    </source>
</evidence>
<dbReference type="Proteomes" id="UP001148838">
    <property type="component" value="Unassembled WGS sequence"/>
</dbReference>
<evidence type="ECO:0000313" key="3">
    <source>
        <dbReference type="Proteomes" id="UP001148838"/>
    </source>
</evidence>
<name>A0ABQ8T134_PERAM</name>
<feature type="compositionally biased region" description="Acidic residues" evidence="1">
    <location>
        <begin position="1"/>
        <end position="13"/>
    </location>
</feature>
<proteinExistence type="predicted"/>
<sequence>MWCDDDYDDEDDDGERRGEGMQNDKTLLFANVATYIVKAGKFLKSKYNKIIHIICLAHAHHRIADEVRFHFPEVDRLIANVKKVFVKAPSCVSVFKKQCLGVLCLNLLLLHNGNPG</sequence>